<feature type="non-terminal residue" evidence="8">
    <location>
        <position position="222"/>
    </location>
</feature>
<dbReference type="GO" id="GO:1990072">
    <property type="term" value="C:TRAPPIII protein complex"/>
    <property type="evidence" value="ECO:0007669"/>
    <property type="project" value="TreeGrafter"/>
</dbReference>
<protein>
    <submittedName>
        <fullName evidence="8">Trafficking protein particle complex subunit 5</fullName>
    </submittedName>
</protein>
<comment type="subcellular location">
    <subcellularLocation>
        <location evidence="1">Endoplasmic reticulum</location>
    </subcellularLocation>
    <subcellularLocation>
        <location evidence="2">Golgi apparatus</location>
    </subcellularLocation>
</comment>
<dbReference type="GO" id="GO:0005783">
    <property type="term" value="C:endoplasmic reticulum"/>
    <property type="evidence" value="ECO:0007669"/>
    <property type="project" value="UniProtKB-SubCell"/>
</dbReference>
<evidence type="ECO:0000256" key="2">
    <source>
        <dbReference type="ARBA" id="ARBA00004555"/>
    </source>
</evidence>
<dbReference type="GO" id="GO:1990070">
    <property type="term" value="C:TRAPPI protein complex"/>
    <property type="evidence" value="ECO:0007669"/>
    <property type="project" value="TreeGrafter"/>
</dbReference>
<comment type="caution">
    <text evidence="8">The sequence shown here is derived from an EMBL/GenBank/DDBJ whole genome shotgun (WGS) entry which is preliminary data.</text>
</comment>
<keyword evidence="7" id="KW-0333">Golgi apparatus</keyword>
<evidence type="ECO:0000313" key="9">
    <source>
        <dbReference type="Proteomes" id="UP000193144"/>
    </source>
</evidence>
<evidence type="ECO:0000256" key="3">
    <source>
        <dbReference type="ARBA" id="ARBA00006218"/>
    </source>
</evidence>
<evidence type="ECO:0000256" key="4">
    <source>
        <dbReference type="ARBA" id="ARBA00022448"/>
    </source>
</evidence>
<keyword evidence="6" id="KW-0931">ER-Golgi transport</keyword>
<dbReference type="EMBL" id="MCFA01000014">
    <property type="protein sequence ID" value="ORY17141.1"/>
    <property type="molecule type" value="Genomic_DNA"/>
</dbReference>
<dbReference type="InterPro" id="IPR007194">
    <property type="entry name" value="TRAPP_component"/>
</dbReference>
<dbReference type="PANTHER" id="PTHR20902">
    <property type="entry name" value="41-2 PROTEIN ANTIGEN-RELATED"/>
    <property type="match status" value="1"/>
</dbReference>
<dbReference type="PANTHER" id="PTHR20902:SF0">
    <property type="entry name" value="TRAFFICKING PROTEIN PARTICLE COMPLEX SUBUNIT 5"/>
    <property type="match status" value="1"/>
</dbReference>
<sequence length="222" mass="24676">MSGAPNQTPGLRYPSNKKTIYDRNLNRSKNAELSRAAFAYLFVEMISYAQQRVRGIADLEKRLNTQGYPLGLRLLDLLLTRTANPLSSIRPTRILPLLQFIAQTLWRHLFARPADALERSESDSSQYMLFDNEPLVNQYISLPREMSQLNCAAFVAGIIEGVCDGAGFATEGVSAHSVAEQEGGGGEKEKSAKGAELWPGKTVFLIKFKQEVLEREEILGRG</sequence>
<organism evidence="8 9">
    <name type="scientific">Clohesyomyces aquaticus</name>
    <dbReference type="NCBI Taxonomy" id="1231657"/>
    <lineage>
        <taxon>Eukaryota</taxon>
        <taxon>Fungi</taxon>
        <taxon>Dikarya</taxon>
        <taxon>Ascomycota</taxon>
        <taxon>Pezizomycotina</taxon>
        <taxon>Dothideomycetes</taxon>
        <taxon>Pleosporomycetidae</taxon>
        <taxon>Pleosporales</taxon>
        <taxon>Lindgomycetaceae</taxon>
        <taxon>Clohesyomyces</taxon>
    </lineage>
</organism>
<dbReference type="CDD" id="cd14943">
    <property type="entry name" value="TRAPPC5_Trs31"/>
    <property type="match status" value="1"/>
</dbReference>
<dbReference type="PIRSF" id="PIRSF017479">
    <property type="entry name" value="TRAPP_I_complex_Trs31"/>
    <property type="match status" value="1"/>
</dbReference>
<evidence type="ECO:0000313" key="8">
    <source>
        <dbReference type="EMBL" id="ORY17141.1"/>
    </source>
</evidence>
<keyword evidence="4" id="KW-0813">Transport</keyword>
<dbReference type="Proteomes" id="UP000193144">
    <property type="component" value="Unassembled WGS sequence"/>
</dbReference>
<comment type="similarity">
    <text evidence="3">Belongs to the TRAPP small subunits family. BET3 subfamily.</text>
</comment>
<dbReference type="GO" id="GO:1990071">
    <property type="term" value="C:TRAPPII protein complex"/>
    <property type="evidence" value="ECO:0007669"/>
    <property type="project" value="TreeGrafter"/>
</dbReference>
<name>A0A1Y2A3N8_9PLEO</name>
<evidence type="ECO:0000256" key="1">
    <source>
        <dbReference type="ARBA" id="ARBA00004240"/>
    </source>
</evidence>
<dbReference type="AlphaFoldDB" id="A0A1Y2A3N8"/>
<keyword evidence="9" id="KW-1185">Reference proteome</keyword>
<gene>
    <name evidence="8" type="ORF">BCR34DRAFT_460714</name>
</gene>
<keyword evidence="5" id="KW-0256">Endoplasmic reticulum</keyword>
<dbReference type="Gene3D" id="3.30.1380.20">
    <property type="entry name" value="Trafficking protein particle complex subunit 3"/>
    <property type="match status" value="1"/>
</dbReference>
<dbReference type="Pfam" id="PF04051">
    <property type="entry name" value="TRAPP"/>
    <property type="match status" value="1"/>
</dbReference>
<accession>A0A1Y2A3N8</accession>
<dbReference type="GO" id="GO:0006888">
    <property type="term" value="P:endoplasmic reticulum to Golgi vesicle-mediated transport"/>
    <property type="evidence" value="ECO:0007669"/>
    <property type="project" value="TreeGrafter"/>
</dbReference>
<dbReference type="SUPFAM" id="SSF111126">
    <property type="entry name" value="Ligand-binding domain in the NO signalling and Golgi transport"/>
    <property type="match status" value="1"/>
</dbReference>
<evidence type="ECO:0000256" key="5">
    <source>
        <dbReference type="ARBA" id="ARBA00022824"/>
    </source>
</evidence>
<evidence type="ECO:0000256" key="6">
    <source>
        <dbReference type="ARBA" id="ARBA00022892"/>
    </source>
</evidence>
<dbReference type="InterPro" id="IPR024096">
    <property type="entry name" value="NO_sig/Golgi_transp_ligand-bd"/>
</dbReference>
<dbReference type="STRING" id="1231657.A0A1Y2A3N8"/>
<proteinExistence type="inferred from homology"/>
<dbReference type="OrthoDB" id="10254842at2759"/>
<dbReference type="InterPro" id="IPR016696">
    <property type="entry name" value="TRAPP-I_su5"/>
</dbReference>
<evidence type="ECO:0000256" key="7">
    <source>
        <dbReference type="ARBA" id="ARBA00023034"/>
    </source>
</evidence>
<reference evidence="8 9" key="1">
    <citation type="submission" date="2016-07" db="EMBL/GenBank/DDBJ databases">
        <title>Pervasive Adenine N6-methylation of Active Genes in Fungi.</title>
        <authorList>
            <consortium name="DOE Joint Genome Institute"/>
            <person name="Mondo S.J."/>
            <person name="Dannebaum R.O."/>
            <person name="Kuo R.C."/>
            <person name="Labutti K."/>
            <person name="Haridas S."/>
            <person name="Kuo A."/>
            <person name="Salamov A."/>
            <person name="Ahrendt S.R."/>
            <person name="Lipzen A."/>
            <person name="Sullivan W."/>
            <person name="Andreopoulos W.B."/>
            <person name="Clum A."/>
            <person name="Lindquist E."/>
            <person name="Daum C."/>
            <person name="Ramamoorthy G.K."/>
            <person name="Gryganskyi A."/>
            <person name="Culley D."/>
            <person name="Magnuson J.K."/>
            <person name="James T.Y."/>
            <person name="O'Malley M.A."/>
            <person name="Stajich J.E."/>
            <person name="Spatafora J.W."/>
            <person name="Visel A."/>
            <person name="Grigoriev I.V."/>
        </authorList>
    </citation>
    <scope>NUCLEOTIDE SEQUENCE [LARGE SCALE GENOMIC DNA]</scope>
    <source>
        <strain evidence="8 9">CBS 115471</strain>
    </source>
</reference>
<dbReference type="FunFam" id="3.30.1380.20:FF:000007">
    <property type="entry name" value="Trafficking protein particle complex subunit"/>
    <property type="match status" value="1"/>
</dbReference>